<sequence length="59" mass="6716">MGLSPHSVQGRETPLSRKILTTCALRPNVRILPLLLKQERYKQQDKNSASSIRQQSPMN</sequence>
<proteinExistence type="predicted"/>
<keyword evidence="2" id="KW-1185">Reference proteome</keyword>
<protein>
    <submittedName>
        <fullName evidence="1">Uncharacterized protein</fullName>
    </submittedName>
</protein>
<accession>A0A5B7I1W0</accession>
<organism evidence="1 2">
    <name type="scientific">Portunus trituberculatus</name>
    <name type="common">Swimming crab</name>
    <name type="synonym">Neptunus trituberculatus</name>
    <dbReference type="NCBI Taxonomy" id="210409"/>
    <lineage>
        <taxon>Eukaryota</taxon>
        <taxon>Metazoa</taxon>
        <taxon>Ecdysozoa</taxon>
        <taxon>Arthropoda</taxon>
        <taxon>Crustacea</taxon>
        <taxon>Multicrustacea</taxon>
        <taxon>Malacostraca</taxon>
        <taxon>Eumalacostraca</taxon>
        <taxon>Eucarida</taxon>
        <taxon>Decapoda</taxon>
        <taxon>Pleocyemata</taxon>
        <taxon>Brachyura</taxon>
        <taxon>Eubrachyura</taxon>
        <taxon>Portunoidea</taxon>
        <taxon>Portunidae</taxon>
        <taxon>Portuninae</taxon>
        <taxon>Portunus</taxon>
    </lineage>
</organism>
<dbReference type="AlphaFoldDB" id="A0A5B7I1W0"/>
<evidence type="ECO:0000313" key="2">
    <source>
        <dbReference type="Proteomes" id="UP000324222"/>
    </source>
</evidence>
<dbReference type="EMBL" id="VSRR010041117">
    <property type="protein sequence ID" value="MPC75437.1"/>
    <property type="molecule type" value="Genomic_DNA"/>
</dbReference>
<reference evidence="1 2" key="1">
    <citation type="submission" date="2019-05" db="EMBL/GenBank/DDBJ databases">
        <title>Another draft genome of Portunus trituberculatus and its Hox gene families provides insights of decapod evolution.</title>
        <authorList>
            <person name="Jeong J.-H."/>
            <person name="Song I."/>
            <person name="Kim S."/>
            <person name="Choi T."/>
            <person name="Kim D."/>
            <person name="Ryu S."/>
            <person name="Kim W."/>
        </authorList>
    </citation>
    <scope>NUCLEOTIDE SEQUENCE [LARGE SCALE GENOMIC DNA]</scope>
    <source>
        <tissue evidence="1">Muscle</tissue>
    </source>
</reference>
<name>A0A5B7I1W0_PORTR</name>
<gene>
    <name evidence="1" type="ORF">E2C01_069824</name>
</gene>
<dbReference type="Proteomes" id="UP000324222">
    <property type="component" value="Unassembled WGS sequence"/>
</dbReference>
<comment type="caution">
    <text evidence="1">The sequence shown here is derived from an EMBL/GenBank/DDBJ whole genome shotgun (WGS) entry which is preliminary data.</text>
</comment>
<evidence type="ECO:0000313" key="1">
    <source>
        <dbReference type="EMBL" id="MPC75437.1"/>
    </source>
</evidence>